<evidence type="ECO:0000259" key="5">
    <source>
        <dbReference type="Pfam" id="PF00535"/>
    </source>
</evidence>
<comment type="caution">
    <text evidence="7">The sequence shown here is derived from an EMBL/GenBank/DDBJ whole genome shotgun (WGS) entry which is preliminary data.</text>
</comment>
<evidence type="ECO:0000256" key="3">
    <source>
        <dbReference type="ARBA" id="ARBA00022679"/>
    </source>
</evidence>
<dbReference type="Pfam" id="PF13632">
    <property type="entry name" value="Glyco_trans_2_3"/>
    <property type="match status" value="1"/>
</dbReference>
<feature type="transmembrane region" description="Helical" evidence="4">
    <location>
        <begin position="358"/>
        <end position="386"/>
    </location>
</feature>
<organism evidence="7 8">
    <name type="scientific">Candidatus Pelethenecus faecipullorum</name>
    <dbReference type="NCBI Taxonomy" id="2840900"/>
    <lineage>
        <taxon>Bacteria</taxon>
        <taxon>Bacillati</taxon>
        <taxon>Mycoplasmatota</taxon>
        <taxon>Mollicutes</taxon>
        <taxon>Candidatus Pelethenecus</taxon>
    </lineage>
</organism>
<dbReference type="InterPro" id="IPR001173">
    <property type="entry name" value="Glyco_trans_2-like"/>
</dbReference>
<feature type="transmembrane region" description="Helical" evidence="4">
    <location>
        <begin position="12"/>
        <end position="37"/>
    </location>
</feature>
<evidence type="ECO:0000256" key="1">
    <source>
        <dbReference type="ARBA" id="ARBA00006739"/>
    </source>
</evidence>
<protein>
    <submittedName>
        <fullName evidence="7">Glycosyltransferase family 2 protein</fullName>
    </submittedName>
</protein>
<dbReference type="AlphaFoldDB" id="A0A9D1GRZ7"/>
<keyword evidence="2" id="KW-0328">Glycosyltransferase</keyword>
<evidence type="ECO:0000256" key="2">
    <source>
        <dbReference type="ARBA" id="ARBA00022676"/>
    </source>
</evidence>
<accession>A0A9D1GRZ7</accession>
<evidence type="ECO:0000259" key="6">
    <source>
        <dbReference type="Pfam" id="PF13632"/>
    </source>
</evidence>
<name>A0A9D1GRZ7_9MOLU</name>
<keyword evidence="3" id="KW-0808">Transferase</keyword>
<feature type="transmembrane region" description="Helical" evidence="4">
    <location>
        <begin position="309"/>
        <end position="338"/>
    </location>
</feature>
<gene>
    <name evidence="7" type="ORF">IAD46_02520</name>
</gene>
<dbReference type="PANTHER" id="PTHR43630">
    <property type="entry name" value="POLY-BETA-1,6-N-ACETYL-D-GLUCOSAMINE SYNTHASE"/>
    <property type="match status" value="1"/>
</dbReference>
<dbReference type="Pfam" id="PF00535">
    <property type="entry name" value="Glycos_transf_2"/>
    <property type="match status" value="1"/>
</dbReference>
<dbReference type="EMBL" id="DVLF01000079">
    <property type="protein sequence ID" value="HIT49881.1"/>
    <property type="molecule type" value="Genomic_DNA"/>
</dbReference>
<sequence>MWYEILYRVLSIINYVVLIVIAVPLLIQILFVLFAWVKKKTYPKSEQKAKIAYLIPAYNEENVIYDTVKDALENQDYPKELFDVYVVADNCTDDTARLAEEAGAKVLIHNDPDPAHHMALYPLKYGVDYLLKTGQYDMIIHLDADNHMNKEFSSLMNDAYQSGVDFARPYEGALNATQNFYTKACTLFYTFDSRYGSRVRERLNIAAHINGSGAMMSTRMLEACGGYDPVSISDDAEFNFNRMLEGYKGHYVEDAIVYEDMPSSFKDTLNRNKRIYNGGVKLLKTKLLKMLAKFFTTGRISYVEMFMSYIFIFLTFILCTWIPLFYIYNFTFLSLAAYEQIPLTMMDASYYYTLLWNTIYIGAGILLALFIFFGILQGLVLVLVDYKKMGAQSRKEMLSAAFLFPCFLFIYVVTLCVGAFSKPGWNKIKRNTGK</sequence>
<feature type="domain" description="Glycosyltransferase 2-like" evidence="6">
    <location>
        <begin position="139"/>
        <end position="327"/>
    </location>
</feature>
<dbReference type="InterPro" id="IPR029044">
    <property type="entry name" value="Nucleotide-diphossugar_trans"/>
</dbReference>
<keyword evidence="4" id="KW-0812">Transmembrane</keyword>
<dbReference type="SUPFAM" id="SSF53448">
    <property type="entry name" value="Nucleotide-diphospho-sugar transferases"/>
    <property type="match status" value="1"/>
</dbReference>
<evidence type="ECO:0000313" key="8">
    <source>
        <dbReference type="Proteomes" id="UP000886758"/>
    </source>
</evidence>
<evidence type="ECO:0000256" key="4">
    <source>
        <dbReference type="SAM" id="Phobius"/>
    </source>
</evidence>
<reference evidence="7" key="1">
    <citation type="submission" date="2020-10" db="EMBL/GenBank/DDBJ databases">
        <authorList>
            <person name="Gilroy R."/>
        </authorList>
    </citation>
    <scope>NUCLEOTIDE SEQUENCE</scope>
    <source>
        <strain evidence="7">ChiW17-6978</strain>
    </source>
</reference>
<dbReference type="CDD" id="cd06438">
    <property type="entry name" value="EpsO_like"/>
    <property type="match status" value="1"/>
</dbReference>
<keyword evidence="4" id="KW-0472">Membrane</keyword>
<reference evidence="7" key="2">
    <citation type="journal article" date="2021" name="PeerJ">
        <title>Extensive microbial diversity within the chicken gut microbiome revealed by metagenomics and culture.</title>
        <authorList>
            <person name="Gilroy R."/>
            <person name="Ravi A."/>
            <person name="Getino M."/>
            <person name="Pursley I."/>
            <person name="Horton D.L."/>
            <person name="Alikhan N.F."/>
            <person name="Baker D."/>
            <person name="Gharbi K."/>
            <person name="Hall N."/>
            <person name="Watson M."/>
            <person name="Adriaenssens E.M."/>
            <person name="Foster-Nyarko E."/>
            <person name="Jarju S."/>
            <person name="Secka A."/>
            <person name="Antonio M."/>
            <person name="Oren A."/>
            <person name="Chaudhuri R.R."/>
            <person name="La Ragione R."/>
            <person name="Hildebrand F."/>
            <person name="Pallen M.J."/>
        </authorList>
    </citation>
    <scope>NUCLEOTIDE SEQUENCE</scope>
    <source>
        <strain evidence="7">ChiW17-6978</strain>
    </source>
</reference>
<comment type="similarity">
    <text evidence="1">Belongs to the glycosyltransferase 2 family.</text>
</comment>
<feature type="domain" description="Glycosyltransferase 2-like" evidence="5">
    <location>
        <begin position="54"/>
        <end position="109"/>
    </location>
</feature>
<keyword evidence="4" id="KW-1133">Transmembrane helix</keyword>
<dbReference type="Gene3D" id="3.90.550.10">
    <property type="entry name" value="Spore Coat Polysaccharide Biosynthesis Protein SpsA, Chain A"/>
    <property type="match status" value="1"/>
</dbReference>
<evidence type="ECO:0000313" key="7">
    <source>
        <dbReference type="EMBL" id="HIT49881.1"/>
    </source>
</evidence>
<proteinExistence type="inferred from homology"/>
<dbReference type="PANTHER" id="PTHR43630:SF1">
    <property type="entry name" value="POLY-BETA-1,6-N-ACETYL-D-GLUCOSAMINE SYNTHASE"/>
    <property type="match status" value="1"/>
</dbReference>
<dbReference type="Proteomes" id="UP000886758">
    <property type="component" value="Unassembled WGS sequence"/>
</dbReference>
<dbReference type="GO" id="GO:0016757">
    <property type="term" value="F:glycosyltransferase activity"/>
    <property type="evidence" value="ECO:0007669"/>
    <property type="project" value="UniProtKB-KW"/>
</dbReference>
<feature type="transmembrane region" description="Helical" evidence="4">
    <location>
        <begin position="398"/>
        <end position="420"/>
    </location>
</feature>